<reference evidence="2 3" key="1">
    <citation type="submission" date="2018-06" db="EMBL/GenBank/DDBJ databases">
        <authorList>
            <consortium name="Pathogen Informatics"/>
            <person name="Doyle S."/>
        </authorList>
    </citation>
    <scope>NUCLEOTIDE SEQUENCE [LARGE SCALE GENOMIC DNA]</scope>
    <source>
        <strain evidence="2 3">NCTC1934</strain>
    </source>
</reference>
<evidence type="ECO:0000313" key="3">
    <source>
        <dbReference type="Proteomes" id="UP000255467"/>
    </source>
</evidence>
<dbReference type="OrthoDB" id="9799092at2"/>
<dbReference type="AlphaFoldDB" id="A0A378Y6M1"/>
<proteinExistence type="predicted"/>
<keyword evidence="2" id="KW-0418">Kinase</keyword>
<protein>
    <submittedName>
        <fullName evidence="2">Dephospho-CoA kinase/protein folding accessory domain-containing protein</fullName>
    </submittedName>
</protein>
<dbReference type="Proteomes" id="UP000255467">
    <property type="component" value="Unassembled WGS sequence"/>
</dbReference>
<dbReference type="GO" id="GO:0016301">
    <property type="term" value="F:kinase activity"/>
    <property type="evidence" value="ECO:0007669"/>
    <property type="project" value="UniProtKB-KW"/>
</dbReference>
<dbReference type="PANTHER" id="PTHR34822:SF1">
    <property type="entry name" value="GRPB FAMILY PROTEIN"/>
    <property type="match status" value="1"/>
</dbReference>
<organism evidence="2 3">
    <name type="scientific">Nocardia otitidiscaviarum</name>
    <dbReference type="NCBI Taxonomy" id="1823"/>
    <lineage>
        <taxon>Bacteria</taxon>
        <taxon>Bacillati</taxon>
        <taxon>Actinomycetota</taxon>
        <taxon>Actinomycetes</taxon>
        <taxon>Mycobacteriales</taxon>
        <taxon>Nocardiaceae</taxon>
        <taxon>Nocardia</taxon>
    </lineage>
</organism>
<dbReference type="EMBL" id="UGRY01000002">
    <property type="protein sequence ID" value="SUA72865.1"/>
    <property type="molecule type" value="Genomic_DNA"/>
</dbReference>
<dbReference type="PANTHER" id="PTHR34822">
    <property type="entry name" value="GRPB DOMAIN PROTEIN (AFU_ORTHOLOGUE AFUA_1G01530)"/>
    <property type="match status" value="1"/>
</dbReference>
<dbReference type="GO" id="GO:0015937">
    <property type="term" value="P:coenzyme A biosynthetic process"/>
    <property type="evidence" value="ECO:0007669"/>
    <property type="project" value="UniProtKB-KW"/>
</dbReference>
<dbReference type="Pfam" id="PF04229">
    <property type="entry name" value="GrpB"/>
    <property type="match status" value="1"/>
</dbReference>
<accession>A0A378Y6M1</accession>
<dbReference type="InterPro" id="IPR043519">
    <property type="entry name" value="NT_sf"/>
</dbReference>
<name>A0A378Y6M1_9NOCA</name>
<evidence type="ECO:0000313" key="2">
    <source>
        <dbReference type="EMBL" id="SUA72865.1"/>
    </source>
</evidence>
<gene>
    <name evidence="2" type="ORF">NCTC1934_00295</name>
</gene>
<dbReference type="RefSeq" id="WP_115061453.1">
    <property type="nucleotide sequence ID" value="NZ_UGRY01000002.1"/>
</dbReference>
<dbReference type="InterPro" id="IPR007344">
    <property type="entry name" value="GrpB/CoaE"/>
</dbReference>
<sequence length="181" mass="20581">MELIGGVEKRDIHIVAYDPTWPQRFAIERGRIGEALGATACRIDHIGSTAVPGLAAKPILDIDLSVPNVDDEAAYLDQLLTAGYQLRVRERGHRMVRTPQRDVHVHICTVGSEWERRHLLFRDWLRHDSSDRATYEKFKRLLAQRDWADMNGYADAKGPLIAKITLRAEAWAQSVSWTPTD</sequence>
<keyword evidence="2" id="KW-0808">Transferase</keyword>
<dbReference type="SUPFAM" id="SSF81301">
    <property type="entry name" value="Nucleotidyltransferase"/>
    <property type="match status" value="1"/>
</dbReference>
<dbReference type="Gene3D" id="3.30.460.10">
    <property type="entry name" value="Beta Polymerase, domain 2"/>
    <property type="match status" value="1"/>
</dbReference>
<evidence type="ECO:0000256" key="1">
    <source>
        <dbReference type="ARBA" id="ARBA00022993"/>
    </source>
</evidence>
<keyword evidence="3" id="KW-1185">Reference proteome</keyword>
<keyword evidence="1" id="KW-0173">Coenzyme A biosynthesis</keyword>